<sequence length="286" mass="33377">MRIIIILFSIVFLGCISQNSVRQKTIQRENIDSGKIQVLNMGFFHFGYTSDATSVDFDENDAKRQEEVRKLSQLITRFKPTIICLEYIPEMDEKINQAFQNFLQNPKELNTKYGELSMVGFDVARMSGLNKVYGIDNHMDYNYSVGDFIENSEELTNSIDPETYVELTNNPFKGYPEIEKLNNDFDNLPLLEKIKLYNDPIMLDYFLNTNADKLFYVGIENEFNGADQAAIFYQRNMRIYSNLNRIKMTKNDRVLILMGTAHTAMLREFIKRSPKFEMVNTLDFLK</sequence>
<comment type="caution">
    <text evidence="1">The sequence shown here is derived from an EMBL/GenBank/DDBJ whole genome shotgun (WGS) entry which is preliminary data.</text>
</comment>
<proteinExistence type="predicted"/>
<accession>A0ACC7LNE6</accession>
<protein>
    <submittedName>
        <fullName evidence="1">DUF5694 domain-containing protein</fullName>
    </submittedName>
</protein>
<evidence type="ECO:0000313" key="2">
    <source>
        <dbReference type="Proteomes" id="UP001595191"/>
    </source>
</evidence>
<organism evidence="1 2">
    <name type="scientific">Meishania litoralis</name>
    <dbReference type="NCBI Taxonomy" id="3434685"/>
    <lineage>
        <taxon>Bacteria</taxon>
        <taxon>Pseudomonadati</taxon>
        <taxon>Bacteroidota</taxon>
        <taxon>Flavobacteriia</taxon>
        <taxon>Flavobacteriales</taxon>
        <taxon>Flavobacteriaceae</taxon>
        <taxon>Meishania</taxon>
    </lineage>
</organism>
<dbReference type="EMBL" id="JBHFPV010000007">
    <property type="protein sequence ID" value="MFH6605077.1"/>
    <property type="molecule type" value="Genomic_DNA"/>
</dbReference>
<dbReference type="Proteomes" id="UP001595191">
    <property type="component" value="Unassembled WGS sequence"/>
</dbReference>
<keyword evidence="2" id="KW-1185">Reference proteome</keyword>
<reference evidence="1" key="1">
    <citation type="submission" date="2024-09" db="EMBL/GenBank/DDBJ databases">
        <authorList>
            <person name="Liu J."/>
        </authorList>
    </citation>
    <scope>NUCLEOTIDE SEQUENCE</scope>
    <source>
        <strain evidence="1">NBU2967</strain>
    </source>
</reference>
<name>A0ACC7LNE6_9FLAO</name>
<gene>
    <name evidence="1" type="ORF">ACEZ3G_16440</name>
</gene>
<evidence type="ECO:0000313" key="1">
    <source>
        <dbReference type="EMBL" id="MFH6605077.1"/>
    </source>
</evidence>